<comment type="caution">
    <text evidence="1">The sequence shown here is derived from an EMBL/GenBank/DDBJ whole genome shotgun (WGS) entry which is preliminary data.</text>
</comment>
<protein>
    <submittedName>
        <fullName evidence="1">Uncharacterized protein</fullName>
    </submittedName>
</protein>
<dbReference type="InterPro" id="IPR010921">
    <property type="entry name" value="Trp_repressor/repl_initiator"/>
</dbReference>
<evidence type="ECO:0000313" key="2">
    <source>
        <dbReference type="Proteomes" id="UP000239425"/>
    </source>
</evidence>
<name>A0A2S5R9G4_9PROT</name>
<reference evidence="1 2" key="1">
    <citation type="submission" date="2017-11" db="EMBL/GenBank/DDBJ databases">
        <title>Comparative genomic analysis of Holospora spp., intranuclear symbionts of paramecia.</title>
        <authorList>
            <person name="Garushyants S.K."/>
            <person name="Beliavskaya A."/>
            <person name="Malko D.B."/>
            <person name="Logacheva M.D."/>
            <person name="Rautian M.S."/>
            <person name="Gelfand M.S."/>
        </authorList>
    </citation>
    <scope>NUCLEOTIDE SEQUENCE [LARGE SCALE GENOMIC DNA]</scope>
    <source>
        <strain evidence="2">02AZ16</strain>
    </source>
</reference>
<dbReference type="EMBL" id="PHHC01000079">
    <property type="protein sequence ID" value="PPE03969.1"/>
    <property type="molecule type" value="Genomic_DNA"/>
</dbReference>
<keyword evidence="2" id="KW-1185">Reference proteome</keyword>
<sequence>MNKVTINLKSAREYVQIIAKRLQKNSIRMVYKVLKGFNLSRNTFKKWCKKDKDHGTEELMNNKKQSCPKRSKK</sequence>
<dbReference type="AlphaFoldDB" id="A0A2S5R9G4"/>
<dbReference type="Proteomes" id="UP000239425">
    <property type="component" value="Unassembled WGS sequence"/>
</dbReference>
<organism evidence="1 2">
    <name type="scientific">Holospora curviuscula</name>
    <dbReference type="NCBI Taxonomy" id="1082868"/>
    <lineage>
        <taxon>Bacteria</taxon>
        <taxon>Pseudomonadati</taxon>
        <taxon>Pseudomonadota</taxon>
        <taxon>Alphaproteobacteria</taxon>
        <taxon>Holosporales</taxon>
        <taxon>Holosporaceae</taxon>
        <taxon>Holospora</taxon>
    </lineage>
</organism>
<proteinExistence type="predicted"/>
<evidence type="ECO:0000313" key="1">
    <source>
        <dbReference type="EMBL" id="PPE03969.1"/>
    </source>
</evidence>
<dbReference type="GO" id="GO:0043565">
    <property type="term" value="F:sequence-specific DNA binding"/>
    <property type="evidence" value="ECO:0007669"/>
    <property type="project" value="InterPro"/>
</dbReference>
<gene>
    <name evidence="1" type="ORF">HCUR_00504</name>
</gene>
<dbReference type="SUPFAM" id="SSF48295">
    <property type="entry name" value="TrpR-like"/>
    <property type="match status" value="1"/>
</dbReference>
<accession>A0A2S5R9G4</accession>